<organism evidence="3 4">
    <name type="scientific">Streptomyces evansiae</name>
    <dbReference type="NCBI Taxonomy" id="3075535"/>
    <lineage>
        <taxon>Bacteria</taxon>
        <taxon>Bacillati</taxon>
        <taxon>Actinomycetota</taxon>
        <taxon>Actinomycetes</taxon>
        <taxon>Kitasatosporales</taxon>
        <taxon>Streptomycetaceae</taxon>
        <taxon>Streptomyces</taxon>
    </lineage>
</organism>
<reference evidence="4" key="1">
    <citation type="submission" date="2023-07" db="EMBL/GenBank/DDBJ databases">
        <title>30 novel species of actinomycetes from the DSMZ collection.</title>
        <authorList>
            <person name="Nouioui I."/>
        </authorList>
    </citation>
    <scope>NUCLEOTIDE SEQUENCE [LARGE SCALE GENOMIC DNA]</scope>
    <source>
        <strain evidence="4">DSM 41982</strain>
    </source>
</reference>
<dbReference type="Pfam" id="PF06197">
    <property type="entry name" value="DUF998"/>
    <property type="match status" value="1"/>
</dbReference>
<gene>
    <name evidence="3" type="ORF">RM574_14640</name>
</gene>
<proteinExistence type="predicted"/>
<evidence type="ECO:0000313" key="4">
    <source>
        <dbReference type="Proteomes" id="UP001183607"/>
    </source>
</evidence>
<feature type="transmembrane region" description="Helical" evidence="1">
    <location>
        <begin position="82"/>
        <end position="101"/>
    </location>
</feature>
<keyword evidence="2" id="KW-0732">Signal</keyword>
<feature type="chain" id="PRO_5044795724" evidence="2">
    <location>
        <begin position="26"/>
        <end position="201"/>
    </location>
</feature>
<feature type="signal peptide" evidence="2">
    <location>
        <begin position="1"/>
        <end position="25"/>
    </location>
</feature>
<dbReference type="RefSeq" id="WP_311677112.1">
    <property type="nucleotide sequence ID" value="NZ_JAVRER010000019.1"/>
</dbReference>
<dbReference type="Proteomes" id="UP001183607">
    <property type="component" value="Unassembled WGS sequence"/>
</dbReference>
<evidence type="ECO:0000256" key="2">
    <source>
        <dbReference type="SAM" id="SignalP"/>
    </source>
</evidence>
<keyword evidence="1" id="KW-0472">Membrane</keyword>
<feature type="transmembrane region" description="Helical" evidence="1">
    <location>
        <begin position="146"/>
        <end position="167"/>
    </location>
</feature>
<dbReference type="EMBL" id="JAVRER010000019">
    <property type="protein sequence ID" value="MDT0416727.1"/>
    <property type="molecule type" value="Genomic_DNA"/>
</dbReference>
<protein>
    <submittedName>
        <fullName evidence="3">DUF998 domain-containing protein</fullName>
    </submittedName>
</protein>
<keyword evidence="1" id="KW-0812">Transmembrane</keyword>
<dbReference type="AlphaFoldDB" id="A0ABD5E688"/>
<dbReference type="InterPro" id="IPR009339">
    <property type="entry name" value="DUF998"/>
</dbReference>
<feature type="transmembrane region" description="Helical" evidence="1">
    <location>
        <begin position="107"/>
        <end position="125"/>
    </location>
</feature>
<keyword evidence="1" id="KW-1133">Transmembrane helix</keyword>
<evidence type="ECO:0000256" key="1">
    <source>
        <dbReference type="SAM" id="Phobius"/>
    </source>
</evidence>
<feature type="transmembrane region" description="Helical" evidence="1">
    <location>
        <begin position="173"/>
        <end position="193"/>
    </location>
</feature>
<accession>A0ABD5E688</accession>
<comment type="caution">
    <text evidence="3">The sequence shown here is derived from an EMBL/GenBank/DDBJ whole genome shotgun (WGS) entry which is preliminary data.</text>
</comment>
<sequence>MRHVPGWALLAAVCAPLLLVGAWSAAEALQGPGYDPATTTISVLAAYGAPGYWLMTAALLALGACYMTIAAGLRPAARAGRLALAGGGAAAMGLTLVPAPLRGGDLGHGTVATTGFVLLALWPVLAADRSRAPAPWGLRPRVCAGATAAMAAGAVLLLGSLLAGWVPGVTERALTFAQALWPLLVVLSCRRAARAARGVRG</sequence>
<name>A0ABD5E688_9ACTN</name>
<feature type="transmembrane region" description="Helical" evidence="1">
    <location>
        <begin position="52"/>
        <end position="73"/>
    </location>
</feature>
<evidence type="ECO:0000313" key="3">
    <source>
        <dbReference type="EMBL" id="MDT0416727.1"/>
    </source>
</evidence>